<keyword evidence="3" id="KW-1185">Reference proteome</keyword>
<protein>
    <submittedName>
        <fullName evidence="2">Uncharacterized protein</fullName>
    </submittedName>
</protein>
<gene>
    <name evidence="2" type="ordered locus">Plav_1682</name>
</gene>
<dbReference type="EMBL" id="CP000774">
    <property type="protein sequence ID" value="ABS63301.1"/>
    <property type="molecule type" value="Genomic_DNA"/>
</dbReference>
<dbReference type="KEGG" id="pla:Plav_1682"/>
<dbReference type="Proteomes" id="UP000006377">
    <property type="component" value="Chromosome"/>
</dbReference>
<evidence type="ECO:0000256" key="1">
    <source>
        <dbReference type="SAM" id="Coils"/>
    </source>
</evidence>
<organism evidence="2 3">
    <name type="scientific">Parvibaculum lavamentivorans (strain DS-1 / DSM 13023 / NCIMB 13966)</name>
    <dbReference type="NCBI Taxonomy" id="402881"/>
    <lineage>
        <taxon>Bacteria</taxon>
        <taxon>Pseudomonadati</taxon>
        <taxon>Pseudomonadota</taxon>
        <taxon>Alphaproteobacteria</taxon>
        <taxon>Hyphomicrobiales</taxon>
        <taxon>Parvibaculaceae</taxon>
        <taxon>Parvibaculum</taxon>
    </lineage>
</organism>
<accession>A7HTR8</accession>
<proteinExistence type="predicted"/>
<name>A7HTR8_PARL1</name>
<evidence type="ECO:0000313" key="2">
    <source>
        <dbReference type="EMBL" id="ABS63301.1"/>
    </source>
</evidence>
<reference evidence="2 3" key="1">
    <citation type="journal article" date="2011" name="Stand. Genomic Sci.">
        <title>Complete genome sequence of Parvibaculum lavamentivorans type strain (DS-1(T)).</title>
        <authorList>
            <person name="Schleheck D."/>
            <person name="Weiss M."/>
            <person name="Pitluck S."/>
            <person name="Bruce D."/>
            <person name="Land M.L."/>
            <person name="Han S."/>
            <person name="Saunders E."/>
            <person name="Tapia R."/>
            <person name="Detter C."/>
            <person name="Brettin T."/>
            <person name="Han J."/>
            <person name="Woyke T."/>
            <person name="Goodwin L."/>
            <person name="Pennacchio L."/>
            <person name="Nolan M."/>
            <person name="Cook A.M."/>
            <person name="Kjelleberg S."/>
            <person name="Thomas T."/>
        </authorList>
    </citation>
    <scope>NUCLEOTIDE SEQUENCE [LARGE SCALE GENOMIC DNA]</scope>
    <source>
        <strain evidence="3">DS-1 / DSM 13023 / NCIMB 13966</strain>
    </source>
</reference>
<feature type="coiled-coil region" evidence="1">
    <location>
        <begin position="52"/>
        <end position="106"/>
    </location>
</feature>
<dbReference type="RefSeq" id="WP_012110592.1">
    <property type="nucleotide sequence ID" value="NC_009719.1"/>
</dbReference>
<dbReference type="HOGENOM" id="CLU_1617410_0_0_5"/>
<keyword evidence="1" id="KW-0175">Coiled coil</keyword>
<evidence type="ECO:0000313" key="3">
    <source>
        <dbReference type="Proteomes" id="UP000006377"/>
    </source>
</evidence>
<dbReference type="AlphaFoldDB" id="A7HTR8"/>
<sequence length="164" mass="17460">MDGDKFRRRAKAGGGRRARRLFLVPALLACALGISSGATTGAEARAMSAADHEAAMSELTETEAAMAAAEAALDDEATREAAAARRDELAARLDRLRALMVEAAKRDRIGAKGSVVTPERERARAIVAEAGALEDRLQDLWVLWSMRARGETEAAGFTLAPIAR</sequence>